<gene>
    <name evidence="3" type="ORF">H8693_08020</name>
</gene>
<dbReference type="SUPFAM" id="SSF50104">
    <property type="entry name" value="Translation proteins SH3-like domain"/>
    <property type="match status" value="1"/>
</dbReference>
<dbReference type="InterPro" id="IPR041985">
    <property type="entry name" value="Ribosomal_eL14_KOW"/>
</dbReference>
<dbReference type="InterPro" id="IPR008991">
    <property type="entry name" value="Translation_prot_SH3-like_sf"/>
</dbReference>
<dbReference type="GO" id="GO:0005840">
    <property type="term" value="C:ribosome"/>
    <property type="evidence" value="ECO:0007669"/>
    <property type="project" value="UniProtKB-KW"/>
</dbReference>
<evidence type="ECO:0000313" key="3">
    <source>
        <dbReference type="EMBL" id="MBC8538880.1"/>
    </source>
</evidence>
<keyword evidence="1" id="KW-0689">Ribosomal protein</keyword>
<dbReference type="InterPro" id="IPR014722">
    <property type="entry name" value="Rib_uL2_dom2"/>
</dbReference>
<evidence type="ECO:0000313" key="4">
    <source>
        <dbReference type="Proteomes" id="UP000617951"/>
    </source>
</evidence>
<protein>
    <submittedName>
        <fullName evidence="3">KOW domain-containing RNA-binding protein</fullName>
    </submittedName>
</protein>
<dbReference type="Gene3D" id="2.30.30.30">
    <property type="match status" value="1"/>
</dbReference>
<dbReference type="CDD" id="cd06088">
    <property type="entry name" value="KOW_RPL14"/>
    <property type="match status" value="1"/>
</dbReference>
<dbReference type="GO" id="GO:1990904">
    <property type="term" value="C:ribonucleoprotein complex"/>
    <property type="evidence" value="ECO:0007669"/>
    <property type="project" value="UniProtKB-KW"/>
</dbReference>
<keyword evidence="4" id="KW-1185">Reference proteome</keyword>
<sequence length="105" mass="11610">MDSRAGVEGDRLVEHTICIGRVCRSKAGRDKGKYFLVKEIVDEQFVLIVDGAAHKIASPKRKRIKHLECRGDVAEAIAAKLKEGAKVFDAEINSALKSLGYDENR</sequence>
<reference evidence="3" key="1">
    <citation type="submission" date="2020-08" db="EMBL/GenBank/DDBJ databases">
        <title>Genome public.</title>
        <authorList>
            <person name="Liu C."/>
            <person name="Sun Q."/>
        </authorList>
    </citation>
    <scope>NUCLEOTIDE SEQUENCE</scope>
    <source>
        <strain evidence="3">NSJ-63</strain>
    </source>
</reference>
<organism evidence="3 4">
    <name type="scientific">Guopingia tenuis</name>
    <dbReference type="NCBI Taxonomy" id="2763656"/>
    <lineage>
        <taxon>Bacteria</taxon>
        <taxon>Bacillati</taxon>
        <taxon>Bacillota</taxon>
        <taxon>Clostridia</taxon>
        <taxon>Christensenellales</taxon>
        <taxon>Christensenellaceae</taxon>
        <taxon>Guopingia</taxon>
    </lineage>
</organism>
<dbReference type="AlphaFoldDB" id="A0A926HXA9"/>
<evidence type="ECO:0000256" key="2">
    <source>
        <dbReference type="ARBA" id="ARBA00023274"/>
    </source>
</evidence>
<dbReference type="EMBL" id="JACRSS010000003">
    <property type="protein sequence ID" value="MBC8538880.1"/>
    <property type="molecule type" value="Genomic_DNA"/>
</dbReference>
<proteinExistence type="predicted"/>
<name>A0A926HXA9_9FIRM</name>
<dbReference type="Proteomes" id="UP000617951">
    <property type="component" value="Unassembled WGS sequence"/>
</dbReference>
<evidence type="ECO:0000256" key="1">
    <source>
        <dbReference type="ARBA" id="ARBA00022980"/>
    </source>
</evidence>
<comment type="caution">
    <text evidence="3">The sequence shown here is derived from an EMBL/GenBank/DDBJ whole genome shotgun (WGS) entry which is preliminary data.</text>
</comment>
<keyword evidence="2" id="KW-0687">Ribonucleoprotein</keyword>
<accession>A0A926HXA9</accession>